<dbReference type="Pfam" id="PF17667">
    <property type="entry name" value="Pkinase_fungal"/>
    <property type="match status" value="2"/>
</dbReference>
<feature type="domain" description="Fungal-type protein kinase" evidence="2">
    <location>
        <begin position="167"/>
        <end position="261"/>
    </location>
</feature>
<proteinExistence type="predicted"/>
<dbReference type="OrthoDB" id="2751752at2759"/>
<evidence type="ECO:0000313" key="3">
    <source>
        <dbReference type="EMBL" id="OBZ79412.1"/>
    </source>
</evidence>
<sequence length="729" mass="82951">MTRCRHARVHQGTRKPVYISHAAFIKIGRMSHKFLKMSYEEFMTVVVDPHVPHASYKGAKPSFSDVFDGIPPSKVSRIQEDLCDPFINCVEKARLCNGYDIRFEPEQSRSRSRRILNAGFFKNTKKSDIPLNTRSYWATLTLWIQWKGNSSDIDPFDDSGPKFEADSDLHRKNRVELTAYAAKIFDHQHRQFLFSALILCNCARLIFWDRSGAIVTEKFNYRDEPEKLCKFFYLFSCLTPTDQGFDHTATLIQEGSKDYKLMLDISKEGLEAVKKMYSKRKADKMRKLPPDYVREFFSNSLDTDWPWWRLSVPEESDELSRTRHVDVDKQWLPQRVLLVGKPLVRSSRMHGRGTRGYVAFDTKDLAFVFLKDQWRMDLPGVRKEGSTIQTLNAKGVNYVPTLVCHGDVRGADRLAQITSIHHYLDDDSPQAGPYVHYRLVEREVALPMAYFKTGHELVTILTDCLRGHKEAFEKAQIMHGDVSVGNTLCVGFEEEDEHGEKRTTLKGLLCDWELGQTVHSGDGSDAKVEQRARGMGTWQFILPRPHGTLRFMDDDKSNNHPLNDVLDKFLFWLKATYKVALFIASPPGSSTPGMIPALDEVQARMKTHVAKLQEEYTAQKTALDNHNALLQLLDESLAQQSSWPKNDKLGDQMPVHSPDIIETASGLPQSLSRKDPGSPSQKRAKSPFGDSSQEEHSSVRAKGGPLGTGRKHAEGTAHKRRRGNGKGRR</sequence>
<reference evidence="3 4" key="1">
    <citation type="submission" date="2016-03" db="EMBL/GenBank/DDBJ databases">
        <title>Whole genome sequencing of Grifola frondosa 9006-11.</title>
        <authorList>
            <person name="Min B."/>
            <person name="Park H."/>
            <person name="Kim J.-G."/>
            <person name="Cho H."/>
            <person name="Oh Y.-L."/>
            <person name="Kong W.-S."/>
            <person name="Choi I.-G."/>
        </authorList>
    </citation>
    <scope>NUCLEOTIDE SEQUENCE [LARGE SCALE GENOMIC DNA]</scope>
    <source>
        <strain evidence="3 4">9006-11</strain>
    </source>
</reference>
<feature type="compositionally biased region" description="Basic residues" evidence="1">
    <location>
        <begin position="718"/>
        <end position="729"/>
    </location>
</feature>
<dbReference type="EMBL" id="LUGG01000001">
    <property type="protein sequence ID" value="OBZ79412.1"/>
    <property type="molecule type" value="Genomic_DNA"/>
</dbReference>
<comment type="caution">
    <text evidence="3">The sequence shown here is derived from an EMBL/GenBank/DDBJ whole genome shotgun (WGS) entry which is preliminary data.</text>
</comment>
<evidence type="ECO:0000259" key="2">
    <source>
        <dbReference type="Pfam" id="PF17667"/>
    </source>
</evidence>
<evidence type="ECO:0000256" key="1">
    <source>
        <dbReference type="SAM" id="MobiDB-lite"/>
    </source>
</evidence>
<dbReference type="PANTHER" id="PTHR38248:SF2">
    <property type="entry name" value="FUNK1 11"/>
    <property type="match status" value="1"/>
</dbReference>
<protein>
    <recommendedName>
        <fullName evidence="2">Fungal-type protein kinase domain-containing protein</fullName>
    </recommendedName>
</protein>
<dbReference type="AlphaFoldDB" id="A0A1C7MRB4"/>
<dbReference type="PANTHER" id="PTHR38248">
    <property type="entry name" value="FUNK1 6"/>
    <property type="match status" value="1"/>
</dbReference>
<organism evidence="3 4">
    <name type="scientific">Grifola frondosa</name>
    <name type="common">Maitake</name>
    <name type="synonym">Polyporus frondosus</name>
    <dbReference type="NCBI Taxonomy" id="5627"/>
    <lineage>
        <taxon>Eukaryota</taxon>
        <taxon>Fungi</taxon>
        <taxon>Dikarya</taxon>
        <taxon>Basidiomycota</taxon>
        <taxon>Agaricomycotina</taxon>
        <taxon>Agaricomycetes</taxon>
        <taxon>Polyporales</taxon>
        <taxon>Grifolaceae</taxon>
        <taxon>Grifola</taxon>
    </lineage>
</organism>
<gene>
    <name evidence="3" type="ORF">A0H81_00657</name>
</gene>
<dbReference type="Proteomes" id="UP000092993">
    <property type="component" value="Unassembled WGS sequence"/>
</dbReference>
<name>A0A1C7MRB4_GRIFR</name>
<keyword evidence="4" id="KW-1185">Reference proteome</keyword>
<dbReference type="InterPro" id="IPR040976">
    <property type="entry name" value="Pkinase_fungal"/>
</dbReference>
<feature type="region of interest" description="Disordered" evidence="1">
    <location>
        <begin position="664"/>
        <end position="729"/>
    </location>
</feature>
<feature type="domain" description="Fungal-type protein kinase" evidence="2">
    <location>
        <begin position="333"/>
        <end position="571"/>
    </location>
</feature>
<accession>A0A1C7MRB4</accession>
<evidence type="ECO:0000313" key="4">
    <source>
        <dbReference type="Proteomes" id="UP000092993"/>
    </source>
</evidence>